<evidence type="ECO:0000313" key="4">
    <source>
        <dbReference type="Proteomes" id="UP001556692"/>
    </source>
</evidence>
<feature type="transmembrane region" description="Helical" evidence="2">
    <location>
        <begin position="230"/>
        <end position="252"/>
    </location>
</feature>
<dbReference type="RefSeq" id="WP_367952195.1">
    <property type="nucleotide sequence ID" value="NZ_JBDPGJ010000001.1"/>
</dbReference>
<keyword evidence="2" id="KW-1133">Transmembrane helix</keyword>
<keyword evidence="2" id="KW-0472">Membrane</keyword>
<accession>A0ABV3SCB1</accession>
<organism evidence="3 4">
    <name type="scientific">Aquibium pacificus</name>
    <dbReference type="NCBI Taxonomy" id="3153579"/>
    <lineage>
        <taxon>Bacteria</taxon>
        <taxon>Pseudomonadati</taxon>
        <taxon>Pseudomonadota</taxon>
        <taxon>Alphaproteobacteria</taxon>
        <taxon>Hyphomicrobiales</taxon>
        <taxon>Phyllobacteriaceae</taxon>
        <taxon>Aquibium</taxon>
    </lineage>
</organism>
<feature type="compositionally biased region" description="Acidic residues" evidence="1">
    <location>
        <begin position="85"/>
        <end position="107"/>
    </location>
</feature>
<comment type="caution">
    <text evidence="3">The sequence shown here is derived from an EMBL/GenBank/DDBJ whole genome shotgun (WGS) entry which is preliminary data.</text>
</comment>
<keyword evidence="4" id="KW-1185">Reference proteome</keyword>
<keyword evidence="2" id="KW-0812">Transmembrane</keyword>
<proteinExistence type="predicted"/>
<evidence type="ECO:0000256" key="2">
    <source>
        <dbReference type="SAM" id="Phobius"/>
    </source>
</evidence>
<feature type="compositionally biased region" description="Basic and acidic residues" evidence="1">
    <location>
        <begin position="132"/>
        <end position="172"/>
    </location>
</feature>
<sequence>MNPIEKTIRSALEKGDAADRAFREKVYRSVHAALERSIANNPQLEDETIRQRRQMLKASISTVESEFVLATLPPQDAQPAAPENVEPEEDGAEPEEAAGPTEPDDASADGKDSSEAPAAEQEAEDVPSVEVSDDRTYRSVRQDPPEDAAQDRPDADVMLDIEPRITGDDGELHSQGPRRSPTPGRTRAQRSEPVFESDETAEMLSASAEPYSSGLQGEYRAVPKRRRGRAYAMAFLSLTLLAAAAMGVWWTVDQGLFLSAEDRDTSVPNPPLALEAEEFAPEGAAPSPPITGVADDTADWVTIFDPSDPTRVTTPPGAEAAVIDSDGGPLLRIRTASAEEPVVFDVGQGILDGIAGRRTVFNVVAAAEEGQPTQISVTCDFGVLGDCGRNRYDVTAEQTDLLFDLDIPAGTPAGGGTISIVSDVEDKGRAVDIRDIRVSVQE</sequence>
<reference evidence="3 4" key="1">
    <citation type="submission" date="2024-05" db="EMBL/GenBank/DDBJ databases">
        <authorList>
            <person name="Jiang F."/>
        </authorList>
    </citation>
    <scope>NUCLEOTIDE SEQUENCE [LARGE SCALE GENOMIC DNA]</scope>
    <source>
        <strain evidence="3 4">LZ166</strain>
    </source>
</reference>
<evidence type="ECO:0000313" key="3">
    <source>
        <dbReference type="EMBL" id="MEX0404306.1"/>
    </source>
</evidence>
<dbReference type="Proteomes" id="UP001556692">
    <property type="component" value="Unassembled WGS sequence"/>
</dbReference>
<protein>
    <submittedName>
        <fullName evidence="3">Uncharacterized protein</fullName>
    </submittedName>
</protein>
<dbReference type="EMBL" id="JBDPGJ010000001">
    <property type="protein sequence ID" value="MEX0404306.1"/>
    <property type="molecule type" value="Genomic_DNA"/>
</dbReference>
<evidence type="ECO:0000256" key="1">
    <source>
        <dbReference type="SAM" id="MobiDB-lite"/>
    </source>
</evidence>
<feature type="compositionally biased region" description="Low complexity" evidence="1">
    <location>
        <begin position="177"/>
        <end position="186"/>
    </location>
</feature>
<feature type="region of interest" description="Disordered" evidence="1">
    <location>
        <begin position="67"/>
        <end position="199"/>
    </location>
</feature>
<gene>
    <name evidence="3" type="ORF">ABGN05_01360</name>
</gene>
<name>A0ABV3SCB1_9HYPH</name>